<name>A0A084AU92_STACB</name>
<accession>A0A084AU92</accession>
<proteinExistence type="predicted"/>
<feature type="domain" description="Tautomerase cis-CaaD-like" evidence="1">
    <location>
        <begin position="1"/>
        <end position="139"/>
    </location>
</feature>
<dbReference type="InterPro" id="IPR014347">
    <property type="entry name" value="Tautomerase/MIF_sf"/>
</dbReference>
<evidence type="ECO:0000259" key="1">
    <source>
        <dbReference type="Pfam" id="PF14832"/>
    </source>
</evidence>
<evidence type="ECO:0000313" key="3">
    <source>
        <dbReference type="Proteomes" id="UP000028045"/>
    </source>
</evidence>
<dbReference type="Gene3D" id="3.30.429.10">
    <property type="entry name" value="Macrophage Migration Inhibitory Factor"/>
    <property type="match status" value="1"/>
</dbReference>
<dbReference type="InterPro" id="IPR028116">
    <property type="entry name" value="Cis-CaaD-like"/>
</dbReference>
<gene>
    <name evidence="2" type="ORF">S7711_03807</name>
</gene>
<organism evidence="2 3">
    <name type="scientific">Stachybotrys chartarum (strain CBS 109288 / IBT 7711)</name>
    <name type="common">Toxic black mold</name>
    <name type="synonym">Stilbospora chartarum</name>
    <dbReference type="NCBI Taxonomy" id="1280523"/>
    <lineage>
        <taxon>Eukaryota</taxon>
        <taxon>Fungi</taxon>
        <taxon>Dikarya</taxon>
        <taxon>Ascomycota</taxon>
        <taxon>Pezizomycotina</taxon>
        <taxon>Sordariomycetes</taxon>
        <taxon>Hypocreomycetidae</taxon>
        <taxon>Hypocreales</taxon>
        <taxon>Stachybotryaceae</taxon>
        <taxon>Stachybotrys</taxon>
    </lineage>
</organism>
<protein>
    <recommendedName>
        <fullName evidence="1">Tautomerase cis-CaaD-like domain-containing protein</fullName>
    </recommendedName>
</protein>
<dbReference type="Pfam" id="PF14832">
    <property type="entry name" value="Tautomerase_3"/>
    <property type="match status" value="1"/>
</dbReference>
<sequence>MPLWTIYHPTEAFAEVETRQAFAKSITSFYTAIGLPPFYVVVNFITVPKGFAWVGAEQPTNTFIRITISHLAARVPDNTETHYELTASLERIMKPFIADKGYDYEYHIDQSERELWRINGFIPPPFQSEEEKVWARLNKAVPYDGHPVVKLP</sequence>
<dbReference type="OrthoDB" id="2129288at2759"/>
<keyword evidence="3" id="KW-1185">Reference proteome</keyword>
<dbReference type="Proteomes" id="UP000028045">
    <property type="component" value="Unassembled WGS sequence"/>
</dbReference>
<dbReference type="AlphaFoldDB" id="A0A084AU92"/>
<dbReference type="HOGENOM" id="CLU_113367_0_0_1"/>
<dbReference type="EMBL" id="KL648556">
    <property type="protein sequence ID" value="KEY68871.1"/>
    <property type="molecule type" value="Genomic_DNA"/>
</dbReference>
<reference evidence="2 3" key="1">
    <citation type="journal article" date="2014" name="BMC Genomics">
        <title>Comparative genome sequencing reveals chemotype-specific gene clusters in the toxigenic black mold Stachybotrys.</title>
        <authorList>
            <person name="Semeiks J."/>
            <person name="Borek D."/>
            <person name="Otwinowski Z."/>
            <person name="Grishin N.V."/>
        </authorList>
    </citation>
    <scope>NUCLEOTIDE SEQUENCE [LARGE SCALE GENOMIC DNA]</scope>
    <source>
        <strain evidence="3">CBS 109288 / IBT 7711</strain>
    </source>
</reference>
<evidence type="ECO:0000313" key="2">
    <source>
        <dbReference type="EMBL" id="KEY68871.1"/>
    </source>
</evidence>